<organism evidence="2 3">
    <name type="scientific">Brassica cretica</name>
    <name type="common">Mustard</name>
    <dbReference type="NCBI Taxonomy" id="69181"/>
    <lineage>
        <taxon>Eukaryota</taxon>
        <taxon>Viridiplantae</taxon>
        <taxon>Streptophyta</taxon>
        <taxon>Embryophyta</taxon>
        <taxon>Tracheophyta</taxon>
        <taxon>Spermatophyta</taxon>
        <taxon>Magnoliopsida</taxon>
        <taxon>eudicotyledons</taxon>
        <taxon>Gunneridae</taxon>
        <taxon>Pentapetalae</taxon>
        <taxon>rosids</taxon>
        <taxon>malvids</taxon>
        <taxon>Brassicales</taxon>
        <taxon>Brassicaceae</taxon>
        <taxon>Brassiceae</taxon>
        <taxon>Brassica</taxon>
    </lineage>
</organism>
<protein>
    <submittedName>
        <fullName evidence="2">Uncharacterized protein</fullName>
    </submittedName>
</protein>
<gene>
    <name evidence="2" type="ORF">DY000_02049430</name>
</gene>
<evidence type="ECO:0000313" key="3">
    <source>
        <dbReference type="Proteomes" id="UP000266723"/>
    </source>
</evidence>
<comment type="caution">
    <text evidence="2">The sequence shown here is derived from an EMBL/GenBank/DDBJ whole genome shotgun (WGS) entry which is preliminary data.</text>
</comment>
<keyword evidence="3" id="KW-1185">Reference proteome</keyword>
<feature type="region of interest" description="Disordered" evidence="1">
    <location>
        <begin position="41"/>
        <end position="67"/>
    </location>
</feature>
<accession>A0ABQ7F8B5</accession>
<sequence>MMPMVTTCVREKIEAVDAASGLKFPVESGIALEQQLKKEEDELRKNKSYVQARKTSQDKTATELQDK</sequence>
<dbReference type="Proteomes" id="UP000266723">
    <property type="component" value="Unassembled WGS sequence"/>
</dbReference>
<feature type="compositionally biased region" description="Basic and acidic residues" evidence="1">
    <location>
        <begin position="55"/>
        <end position="67"/>
    </location>
</feature>
<dbReference type="EMBL" id="QGKV02000297">
    <property type="protein sequence ID" value="KAF3611635.1"/>
    <property type="molecule type" value="Genomic_DNA"/>
</dbReference>
<evidence type="ECO:0000256" key="1">
    <source>
        <dbReference type="SAM" id="MobiDB-lite"/>
    </source>
</evidence>
<evidence type="ECO:0000313" key="2">
    <source>
        <dbReference type="EMBL" id="KAF3611635.1"/>
    </source>
</evidence>
<reference evidence="2 3" key="1">
    <citation type="journal article" date="2020" name="BMC Genomics">
        <title>Intraspecific diversification of the crop wild relative Brassica cretica Lam. using demographic model selection.</title>
        <authorList>
            <person name="Kioukis A."/>
            <person name="Michalopoulou V.A."/>
            <person name="Briers L."/>
            <person name="Pirintsos S."/>
            <person name="Studholme D.J."/>
            <person name="Pavlidis P."/>
            <person name="Sarris P.F."/>
        </authorList>
    </citation>
    <scope>NUCLEOTIDE SEQUENCE [LARGE SCALE GENOMIC DNA]</scope>
    <source>
        <strain evidence="3">cv. PFS-1207/04</strain>
    </source>
</reference>
<name>A0ABQ7F8B5_BRACR</name>
<proteinExistence type="predicted"/>